<protein>
    <submittedName>
        <fullName evidence="2">Uncharacterized protein</fullName>
    </submittedName>
</protein>
<name>A0A8X6S1D3_TRICX</name>
<gene>
    <name evidence="2" type="ORF">TNCV_1197701</name>
</gene>
<comment type="caution">
    <text evidence="2">The sequence shown here is derived from an EMBL/GenBank/DDBJ whole genome shotgun (WGS) entry which is preliminary data.</text>
</comment>
<dbReference type="EMBL" id="BMAU01021243">
    <property type="protein sequence ID" value="GFY03991.1"/>
    <property type="molecule type" value="Genomic_DNA"/>
</dbReference>
<evidence type="ECO:0000256" key="1">
    <source>
        <dbReference type="SAM" id="MobiDB-lite"/>
    </source>
</evidence>
<feature type="compositionally biased region" description="Basic and acidic residues" evidence="1">
    <location>
        <begin position="89"/>
        <end position="101"/>
    </location>
</feature>
<evidence type="ECO:0000313" key="2">
    <source>
        <dbReference type="EMBL" id="GFY03991.1"/>
    </source>
</evidence>
<evidence type="ECO:0000313" key="3">
    <source>
        <dbReference type="Proteomes" id="UP000887159"/>
    </source>
</evidence>
<dbReference type="Proteomes" id="UP000887159">
    <property type="component" value="Unassembled WGS sequence"/>
</dbReference>
<feature type="region of interest" description="Disordered" evidence="1">
    <location>
        <begin position="58"/>
        <end position="101"/>
    </location>
</feature>
<dbReference type="AlphaFoldDB" id="A0A8X6S1D3"/>
<keyword evidence="3" id="KW-1185">Reference proteome</keyword>
<proteinExistence type="predicted"/>
<organism evidence="2 3">
    <name type="scientific">Trichonephila clavipes</name>
    <name type="common">Golden silk orbweaver</name>
    <name type="synonym">Nephila clavipes</name>
    <dbReference type="NCBI Taxonomy" id="2585209"/>
    <lineage>
        <taxon>Eukaryota</taxon>
        <taxon>Metazoa</taxon>
        <taxon>Ecdysozoa</taxon>
        <taxon>Arthropoda</taxon>
        <taxon>Chelicerata</taxon>
        <taxon>Arachnida</taxon>
        <taxon>Araneae</taxon>
        <taxon>Araneomorphae</taxon>
        <taxon>Entelegynae</taxon>
        <taxon>Araneoidea</taxon>
        <taxon>Nephilidae</taxon>
        <taxon>Trichonephila</taxon>
    </lineage>
</organism>
<accession>A0A8X6S1D3</accession>
<reference evidence="2" key="1">
    <citation type="submission" date="2020-08" db="EMBL/GenBank/DDBJ databases">
        <title>Multicomponent nature underlies the extraordinary mechanical properties of spider dragline silk.</title>
        <authorList>
            <person name="Kono N."/>
            <person name="Nakamura H."/>
            <person name="Mori M."/>
            <person name="Yoshida Y."/>
            <person name="Ohtoshi R."/>
            <person name="Malay A.D."/>
            <person name="Moran D.A.P."/>
            <person name="Tomita M."/>
            <person name="Numata K."/>
            <person name="Arakawa K."/>
        </authorList>
    </citation>
    <scope>NUCLEOTIDE SEQUENCE</scope>
</reference>
<sequence>MLDDTQNDSRLPATLLFPDKAFLREKASSTYEMRVWGRLKILTSLPCRKYGVHIPFRSRTSSKEKHLGESSTARSLKESRRQPYNLRSRTPDSVHQKKDSL</sequence>